<dbReference type="AlphaFoldDB" id="A0AA38P8J9"/>
<comment type="caution">
    <text evidence="3">The sequence shown here is derived from an EMBL/GenBank/DDBJ whole genome shotgun (WGS) entry which is preliminary data.</text>
</comment>
<feature type="chain" id="PRO_5041230052" evidence="2">
    <location>
        <begin position="29"/>
        <end position="361"/>
    </location>
</feature>
<protein>
    <submittedName>
        <fullName evidence="3">Uncharacterized protein</fullName>
    </submittedName>
</protein>
<evidence type="ECO:0000313" key="3">
    <source>
        <dbReference type="EMBL" id="KAJ3838308.1"/>
    </source>
</evidence>
<dbReference type="EMBL" id="MU806190">
    <property type="protein sequence ID" value="KAJ3838308.1"/>
    <property type="molecule type" value="Genomic_DNA"/>
</dbReference>
<keyword evidence="2" id="KW-0732">Signal</keyword>
<accession>A0AA38P8J9</accession>
<evidence type="ECO:0000256" key="2">
    <source>
        <dbReference type="SAM" id="SignalP"/>
    </source>
</evidence>
<keyword evidence="4" id="KW-1185">Reference proteome</keyword>
<dbReference type="Proteomes" id="UP001163846">
    <property type="component" value="Unassembled WGS sequence"/>
</dbReference>
<feature type="signal peptide" evidence="2">
    <location>
        <begin position="1"/>
        <end position="28"/>
    </location>
</feature>
<name>A0AA38P8J9_9AGAR</name>
<reference evidence="3" key="1">
    <citation type="submission" date="2022-08" db="EMBL/GenBank/DDBJ databases">
        <authorList>
            <consortium name="DOE Joint Genome Institute"/>
            <person name="Min B."/>
            <person name="Riley R."/>
            <person name="Sierra-Patev S."/>
            <person name="Naranjo-Ortiz M."/>
            <person name="Looney B."/>
            <person name="Konkel Z."/>
            <person name="Slot J.C."/>
            <person name="Sakamoto Y."/>
            <person name="Steenwyk J.L."/>
            <person name="Rokas A."/>
            <person name="Carro J."/>
            <person name="Camarero S."/>
            <person name="Ferreira P."/>
            <person name="Molpeceres G."/>
            <person name="Ruiz-Duenas F.J."/>
            <person name="Serrano A."/>
            <person name="Henrissat B."/>
            <person name="Drula E."/>
            <person name="Hughes K.W."/>
            <person name="Mata J.L."/>
            <person name="Ishikawa N.K."/>
            <person name="Vargas-Isla R."/>
            <person name="Ushijima S."/>
            <person name="Smith C.A."/>
            <person name="Ahrendt S."/>
            <person name="Andreopoulos W."/>
            <person name="He G."/>
            <person name="Labutti K."/>
            <person name="Lipzen A."/>
            <person name="Ng V."/>
            <person name="Sandor L."/>
            <person name="Barry K."/>
            <person name="Martinez A.T."/>
            <person name="Xiao Y."/>
            <person name="Gibbons J.G."/>
            <person name="Terashima K."/>
            <person name="Hibbett D.S."/>
            <person name="Grigoriev I.V."/>
        </authorList>
    </citation>
    <scope>NUCLEOTIDE SEQUENCE</scope>
    <source>
        <strain evidence="3">TFB9207</strain>
    </source>
</reference>
<feature type="region of interest" description="Disordered" evidence="1">
    <location>
        <begin position="47"/>
        <end position="66"/>
    </location>
</feature>
<proteinExistence type="predicted"/>
<evidence type="ECO:0000313" key="4">
    <source>
        <dbReference type="Proteomes" id="UP001163846"/>
    </source>
</evidence>
<evidence type="ECO:0000256" key="1">
    <source>
        <dbReference type="SAM" id="MobiDB-lite"/>
    </source>
</evidence>
<organism evidence="3 4">
    <name type="scientific">Lentinula raphanica</name>
    <dbReference type="NCBI Taxonomy" id="153919"/>
    <lineage>
        <taxon>Eukaryota</taxon>
        <taxon>Fungi</taxon>
        <taxon>Dikarya</taxon>
        <taxon>Basidiomycota</taxon>
        <taxon>Agaricomycotina</taxon>
        <taxon>Agaricomycetes</taxon>
        <taxon>Agaricomycetidae</taxon>
        <taxon>Agaricales</taxon>
        <taxon>Marasmiineae</taxon>
        <taxon>Omphalotaceae</taxon>
        <taxon>Lentinula</taxon>
    </lineage>
</organism>
<sequence>MYPFRFSTWHSLAVYVVLLSMIAPATFALPIESDTTAPRKVGQRIAARAHQAEPSRTNSIESRGSGPNKAKLYHVVSPIQLLISLKNSKDRLFLQSVANLTPKELIVTVIIKDGMEKVTQNGQEKWVPKGKLDPNADWVVAFIPPEAEDPSQSDREVDVWGYQTTKDEDTAPKGSVLKQWKRTVGQSTQRSLYGAHTTLTSADRVVKIAAVKISENTQVYLTEHITEQVTNSRSDKLPNVLSIYEVLLLNRKFLRNFSFDISKSSEFGKAFDEMVREKGTGAGRVLSKDRDEWEWELYERIKDGAIALDDNLLDRKNEDILEKLWGEVHPLSRYVNDQEDWDKERRERLALGGSLQSPGQN</sequence>
<gene>
    <name evidence="3" type="ORF">F5878DRAFT_619934</name>
</gene>